<dbReference type="AlphaFoldDB" id="A0A8B3FP06"/>
<dbReference type="OrthoDB" id="3268237at2"/>
<proteinExistence type="predicted"/>
<sequence>MTGLLGWTVPVTRRRQAAGGVDQYGDPIPGQWTEEPLPDALFAPGGTSEPVQPGTAPVVSTPTVYWPGQTVDVGPADQLVIDGTTWQVEGRPAHWPLGTTATLKAVERR</sequence>
<evidence type="ECO:0008006" key="3">
    <source>
        <dbReference type="Google" id="ProtNLM"/>
    </source>
</evidence>
<dbReference type="Proteomes" id="UP000279336">
    <property type="component" value="Unassembled WGS sequence"/>
</dbReference>
<evidence type="ECO:0000313" key="1">
    <source>
        <dbReference type="EMBL" id="RLP12261.1"/>
    </source>
</evidence>
<accession>A0A8B3FP06</accession>
<comment type="caution">
    <text evidence="1">The sequence shown here is derived from an EMBL/GenBank/DDBJ whole genome shotgun (WGS) entry which is preliminary data.</text>
</comment>
<reference evidence="1 2" key="1">
    <citation type="submission" date="2018-10" db="EMBL/GenBank/DDBJ databases">
        <title>Propionibacterium australiense Genome Sequencing and Assembly.</title>
        <authorList>
            <person name="Bernier A.-M."/>
            <person name="Bernard K."/>
        </authorList>
    </citation>
    <scope>NUCLEOTIDE SEQUENCE [LARGE SCALE GENOMIC DNA]</scope>
    <source>
        <strain evidence="1 2">NML98A078</strain>
    </source>
</reference>
<organism evidence="1 2">
    <name type="scientific">Propionibacterium australiense</name>
    <dbReference type="NCBI Taxonomy" id="119981"/>
    <lineage>
        <taxon>Bacteria</taxon>
        <taxon>Bacillati</taxon>
        <taxon>Actinomycetota</taxon>
        <taxon>Actinomycetes</taxon>
        <taxon>Propionibacteriales</taxon>
        <taxon>Propionibacteriaceae</taxon>
        <taxon>Propionibacterium</taxon>
    </lineage>
</organism>
<gene>
    <name evidence="1" type="ORF">D7U36_03100</name>
</gene>
<protein>
    <recommendedName>
        <fullName evidence="3">Head-to-tail stopper</fullName>
    </recommendedName>
</protein>
<evidence type="ECO:0000313" key="2">
    <source>
        <dbReference type="Proteomes" id="UP000279336"/>
    </source>
</evidence>
<name>A0A8B3FP06_9ACTN</name>
<dbReference type="RefSeq" id="WP_121587966.1">
    <property type="nucleotide sequence ID" value="NZ_RCIW01000003.1"/>
</dbReference>
<dbReference type="EMBL" id="RCIW01000003">
    <property type="protein sequence ID" value="RLP12261.1"/>
    <property type="molecule type" value="Genomic_DNA"/>
</dbReference>